<name>A0A6J5E3F4_9BURK</name>
<dbReference type="GO" id="GO:0005737">
    <property type="term" value="C:cytoplasm"/>
    <property type="evidence" value="ECO:0007669"/>
    <property type="project" value="InterPro"/>
</dbReference>
<dbReference type="GO" id="GO:0050077">
    <property type="term" value="F:maleylpyruvate isomerase activity"/>
    <property type="evidence" value="ECO:0007669"/>
    <property type="project" value="UniProtKB-EC"/>
</dbReference>
<dbReference type="InterPro" id="IPR040079">
    <property type="entry name" value="Glutathione_S-Trfase"/>
</dbReference>
<dbReference type="InterPro" id="IPR004045">
    <property type="entry name" value="Glutathione_S-Trfase_N"/>
</dbReference>
<organism evidence="4 5">
    <name type="scientific">Paraburkholderia solisilvae</name>
    <dbReference type="NCBI Taxonomy" id="624376"/>
    <lineage>
        <taxon>Bacteria</taxon>
        <taxon>Pseudomonadati</taxon>
        <taxon>Pseudomonadota</taxon>
        <taxon>Betaproteobacteria</taxon>
        <taxon>Burkholderiales</taxon>
        <taxon>Burkholderiaceae</taxon>
        <taxon>Paraburkholderia</taxon>
    </lineage>
</organism>
<dbReference type="EC" id="5.2.1.4" evidence="4"/>
<proteinExistence type="inferred from homology"/>
<dbReference type="GO" id="GO:0006749">
    <property type="term" value="P:glutathione metabolic process"/>
    <property type="evidence" value="ECO:0007669"/>
    <property type="project" value="TreeGrafter"/>
</dbReference>
<feature type="domain" description="GST C-terminal" evidence="3">
    <location>
        <begin position="92"/>
        <end position="220"/>
    </location>
</feature>
<dbReference type="AlphaFoldDB" id="A0A6J5E3F4"/>
<evidence type="ECO:0000259" key="2">
    <source>
        <dbReference type="PROSITE" id="PS50404"/>
    </source>
</evidence>
<dbReference type="PANTHER" id="PTHR42673">
    <property type="entry name" value="MALEYLACETOACETATE ISOMERASE"/>
    <property type="match status" value="1"/>
</dbReference>
<sequence>MSECSQFELFGFWRSSATYRVRVALNLKKMDAQEMTIDLDAGQQQSPEFLKVNPLGALPTLIEPGQQPLTQSLAILEYLEELQPTPPLLPSDPRGRARVRSISSMLTADTHPLVVPRVKNYLMERAGFDLAAWRDWQIQWFGAGIRATERRLATETGTGIWCHGDSPTFADIALASIIAVMRVFQISIPNTPTIDRIIAKCDTHEAFLKAAPYRQIGAPPVPVSGR</sequence>
<protein>
    <submittedName>
        <fullName evidence="4">Maleylpyruvate isomerase</fullName>
        <ecNumber evidence="4">5.2.1.4</ecNumber>
    </submittedName>
</protein>
<keyword evidence="5" id="KW-1185">Reference proteome</keyword>
<feature type="domain" description="GST N-terminal" evidence="2">
    <location>
        <begin position="5"/>
        <end position="87"/>
    </location>
</feature>
<evidence type="ECO:0000313" key="5">
    <source>
        <dbReference type="Proteomes" id="UP000494329"/>
    </source>
</evidence>
<keyword evidence="4" id="KW-0413">Isomerase</keyword>
<dbReference type="SFLD" id="SFLDS00019">
    <property type="entry name" value="Glutathione_Transferase_(cytos"/>
    <property type="match status" value="1"/>
</dbReference>
<evidence type="ECO:0000259" key="3">
    <source>
        <dbReference type="PROSITE" id="PS50405"/>
    </source>
</evidence>
<evidence type="ECO:0000256" key="1">
    <source>
        <dbReference type="ARBA" id="ARBA00010007"/>
    </source>
</evidence>
<dbReference type="Gene3D" id="1.20.1050.10">
    <property type="match status" value="1"/>
</dbReference>
<dbReference type="PANTHER" id="PTHR42673:SF4">
    <property type="entry name" value="MALEYLACETOACETATE ISOMERASE"/>
    <property type="match status" value="1"/>
</dbReference>
<dbReference type="GO" id="GO:0016034">
    <property type="term" value="F:maleylacetoacetate isomerase activity"/>
    <property type="evidence" value="ECO:0007669"/>
    <property type="project" value="TreeGrafter"/>
</dbReference>
<dbReference type="InterPro" id="IPR036282">
    <property type="entry name" value="Glutathione-S-Trfase_C_sf"/>
</dbReference>
<dbReference type="GO" id="GO:0004364">
    <property type="term" value="F:glutathione transferase activity"/>
    <property type="evidence" value="ECO:0007669"/>
    <property type="project" value="TreeGrafter"/>
</dbReference>
<dbReference type="RefSeq" id="WP_175112206.1">
    <property type="nucleotide sequence ID" value="NZ_CADIKF010000027.1"/>
</dbReference>
<dbReference type="InterPro" id="IPR010987">
    <property type="entry name" value="Glutathione-S-Trfase_C-like"/>
</dbReference>
<accession>A0A6J5E3F4</accession>
<dbReference type="PROSITE" id="PS50405">
    <property type="entry name" value="GST_CTER"/>
    <property type="match status" value="1"/>
</dbReference>
<dbReference type="SUPFAM" id="SSF47616">
    <property type="entry name" value="GST C-terminal domain-like"/>
    <property type="match status" value="1"/>
</dbReference>
<dbReference type="SFLD" id="SFLDG00358">
    <property type="entry name" value="Main_(cytGST)"/>
    <property type="match status" value="1"/>
</dbReference>
<dbReference type="Gene3D" id="3.40.30.10">
    <property type="entry name" value="Glutaredoxin"/>
    <property type="match status" value="1"/>
</dbReference>
<dbReference type="InterPro" id="IPR036249">
    <property type="entry name" value="Thioredoxin-like_sf"/>
</dbReference>
<dbReference type="SUPFAM" id="SSF52833">
    <property type="entry name" value="Thioredoxin-like"/>
    <property type="match status" value="1"/>
</dbReference>
<gene>
    <name evidence="4" type="primary">nagL_3</name>
    <name evidence="4" type="ORF">LMG29739_03515</name>
</gene>
<reference evidence="4 5" key="1">
    <citation type="submission" date="2020-04" db="EMBL/GenBank/DDBJ databases">
        <authorList>
            <person name="De Canck E."/>
        </authorList>
    </citation>
    <scope>NUCLEOTIDE SEQUENCE [LARGE SCALE GENOMIC DNA]</scope>
    <source>
        <strain evidence="4 5">LMG 29739</strain>
    </source>
</reference>
<dbReference type="Pfam" id="PF02798">
    <property type="entry name" value="GST_N"/>
    <property type="match status" value="1"/>
</dbReference>
<dbReference type="NCBIfam" id="TIGR01262">
    <property type="entry name" value="maiA"/>
    <property type="match status" value="1"/>
</dbReference>
<dbReference type="InterPro" id="IPR005955">
    <property type="entry name" value="GST_Zeta"/>
</dbReference>
<dbReference type="GO" id="GO:0006559">
    <property type="term" value="P:L-phenylalanine catabolic process"/>
    <property type="evidence" value="ECO:0007669"/>
    <property type="project" value="TreeGrafter"/>
</dbReference>
<dbReference type="Proteomes" id="UP000494329">
    <property type="component" value="Unassembled WGS sequence"/>
</dbReference>
<dbReference type="EMBL" id="CADIKF010000027">
    <property type="protein sequence ID" value="CAB3760999.1"/>
    <property type="molecule type" value="Genomic_DNA"/>
</dbReference>
<keyword evidence="4" id="KW-0670">Pyruvate</keyword>
<comment type="similarity">
    <text evidence="1">Belongs to the GST superfamily. Zeta family.</text>
</comment>
<evidence type="ECO:0000313" key="4">
    <source>
        <dbReference type="EMBL" id="CAB3760999.1"/>
    </source>
</evidence>
<dbReference type="PROSITE" id="PS50404">
    <property type="entry name" value="GST_NTER"/>
    <property type="match status" value="1"/>
</dbReference>